<reference evidence="2" key="1">
    <citation type="journal article" date="2019" name="Int. J. Syst. Evol. Microbiol.">
        <title>The Global Catalogue of Microorganisms (GCM) 10K type strain sequencing project: providing services to taxonomists for standard genome sequencing and annotation.</title>
        <authorList>
            <consortium name="The Broad Institute Genomics Platform"/>
            <consortium name="The Broad Institute Genome Sequencing Center for Infectious Disease"/>
            <person name="Wu L."/>
            <person name="Ma J."/>
        </authorList>
    </citation>
    <scope>NUCLEOTIDE SEQUENCE [LARGE SCALE GENOMIC DNA]</scope>
    <source>
        <strain evidence="2">KACC 12597</strain>
    </source>
</reference>
<dbReference type="Proteomes" id="UP001597337">
    <property type="component" value="Unassembled WGS sequence"/>
</dbReference>
<gene>
    <name evidence="1" type="ORF">ACFSJC_05370</name>
</gene>
<comment type="caution">
    <text evidence="1">The sequence shown here is derived from an EMBL/GenBank/DDBJ whole genome shotgun (WGS) entry which is preliminary data.</text>
</comment>
<dbReference type="RefSeq" id="WP_386024282.1">
    <property type="nucleotide sequence ID" value="NZ_JBHUHX010000010.1"/>
</dbReference>
<organism evidence="1 2">
    <name type="scientific">Thiorhodococcus fuscus</name>
    <dbReference type="NCBI Taxonomy" id="527200"/>
    <lineage>
        <taxon>Bacteria</taxon>
        <taxon>Pseudomonadati</taxon>
        <taxon>Pseudomonadota</taxon>
        <taxon>Gammaproteobacteria</taxon>
        <taxon>Chromatiales</taxon>
        <taxon>Chromatiaceae</taxon>
        <taxon>Thiorhodococcus</taxon>
    </lineage>
</organism>
<proteinExistence type="predicted"/>
<evidence type="ECO:0000313" key="2">
    <source>
        <dbReference type="Proteomes" id="UP001597337"/>
    </source>
</evidence>
<evidence type="ECO:0000313" key="1">
    <source>
        <dbReference type="EMBL" id="MFD2111271.1"/>
    </source>
</evidence>
<evidence type="ECO:0008006" key="3">
    <source>
        <dbReference type="Google" id="ProtNLM"/>
    </source>
</evidence>
<keyword evidence="2" id="KW-1185">Reference proteome</keyword>
<name>A0ABW4Y510_9GAMM</name>
<sequence length="279" mass="32525">MQADLTVLVNSTDSFADCWTPFFHLFTHYWPNCPYPIVLNTESKDFNFPGLDLRTSRVAEGWQDKKRIPWSDCLARCLDGIESRYVLYLQEDYFLNAPVEQDLIEEFTQVMDSARVPHVRLMELDRNAGHYPSKLHPLLWEINPKASYHLSLQAGLWEKAALRGLLMEGESAWDLERKGNLRSYSIGAPFLCQSLEEFNAKDRYPIPYRPTGIIRGQWNAAAVCDLFEHHSLKVDYSQRGFYQPSLWQRLMIPWRARARRVVTHLYAQLARSRTPTGKQ</sequence>
<dbReference type="EMBL" id="JBHUHX010000010">
    <property type="protein sequence ID" value="MFD2111271.1"/>
    <property type="molecule type" value="Genomic_DNA"/>
</dbReference>
<accession>A0ABW4Y510</accession>
<protein>
    <recommendedName>
        <fullName evidence="3">Glycosyl transferase</fullName>
    </recommendedName>
</protein>